<dbReference type="AlphaFoldDB" id="A0A7V8SXN0"/>
<accession>A0A7V8SXN0</accession>
<dbReference type="PANTHER" id="PTHR20941:SF1">
    <property type="entry name" value="FOLIC ACID SYNTHESIS PROTEIN FOL1"/>
    <property type="match status" value="1"/>
</dbReference>
<dbReference type="InterPro" id="IPR011005">
    <property type="entry name" value="Dihydropteroate_synth-like_sf"/>
</dbReference>
<keyword evidence="3" id="KW-1185">Reference proteome</keyword>
<dbReference type="EC" id="2.5.1.15" evidence="2"/>
<evidence type="ECO:0000313" key="2">
    <source>
        <dbReference type="EMBL" id="MBA0085862.1"/>
    </source>
</evidence>
<keyword evidence="2" id="KW-0808">Transferase</keyword>
<comment type="caution">
    <text evidence="2">The sequence shown here is derived from an EMBL/GenBank/DDBJ whole genome shotgun (WGS) entry which is preliminary data.</text>
</comment>
<protein>
    <submittedName>
        <fullName evidence="2">Dihydropteroate synthase</fullName>
        <ecNumber evidence="2">2.5.1.15</ecNumber>
    </submittedName>
</protein>
<gene>
    <name evidence="2" type="ORF">HRJ53_12765</name>
</gene>
<dbReference type="PROSITE" id="PS50972">
    <property type="entry name" value="PTERIN_BINDING"/>
    <property type="match status" value="1"/>
</dbReference>
<proteinExistence type="predicted"/>
<dbReference type="Gene3D" id="3.20.20.20">
    <property type="entry name" value="Dihydropteroate synthase-like"/>
    <property type="match status" value="1"/>
</dbReference>
<dbReference type="Proteomes" id="UP000567293">
    <property type="component" value="Unassembled WGS sequence"/>
</dbReference>
<feature type="non-terminal residue" evidence="2">
    <location>
        <position position="1"/>
    </location>
</feature>
<feature type="domain" description="Pterin-binding" evidence="1">
    <location>
        <begin position="1"/>
        <end position="89"/>
    </location>
</feature>
<dbReference type="PANTHER" id="PTHR20941">
    <property type="entry name" value="FOLATE SYNTHESIS PROTEINS"/>
    <property type="match status" value="1"/>
</dbReference>
<organism evidence="2 3">
    <name type="scientific">Candidatus Acidiferrum panamense</name>
    <dbReference type="NCBI Taxonomy" id="2741543"/>
    <lineage>
        <taxon>Bacteria</taxon>
        <taxon>Pseudomonadati</taxon>
        <taxon>Acidobacteriota</taxon>
        <taxon>Terriglobia</taxon>
        <taxon>Candidatus Acidiferrales</taxon>
        <taxon>Candidatus Acidiferrum</taxon>
    </lineage>
</organism>
<dbReference type="Pfam" id="PF00809">
    <property type="entry name" value="Pterin_bind"/>
    <property type="match status" value="1"/>
</dbReference>
<dbReference type="SUPFAM" id="SSF51717">
    <property type="entry name" value="Dihydropteroate synthetase-like"/>
    <property type="match status" value="1"/>
</dbReference>
<dbReference type="InterPro" id="IPR045031">
    <property type="entry name" value="DHP_synth-like"/>
</dbReference>
<dbReference type="EMBL" id="JACDQQ010001243">
    <property type="protein sequence ID" value="MBA0085862.1"/>
    <property type="molecule type" value="Genomic_DNA"/>
</dbReference>
<dbReference type="GO" id="GO:0004156">
    <property type="term" value="F:dihydropteroate synthase activity"/>
    <property type="evidence" value="ECO:0007669"/>
    <property type="project" value="UniProtKB-EC"/>
</dbReference>
<dbReference type="GO" id="GO:0046654">
    <property type="term" value="P:tetrahydrofolate biosynthetic process"/>
    <property type="evidence" value="ECO:0007669"/>
    <property type="project" value="TreeGrafter"/>
</dbReference>
<dbReference type="InterPro" id="IPR000489">
    <property type="entry name" value="Pterin-binding_dom"/>
</dbReference>
<evidence type="ECO:0000259" key="1">
    <source>
        <dbReference type="PROSITE" id="PS50972"/>
    </source>
</evidence>
<sequence>LDPGIGFGKSFAQNYELLEKLPMMAKLGYPLLVGTSRKGFLGATLAREGKPAPPEDRIWGTAATVTAAILNGAHMVRVHDVAEMVQVAHVADCVINPARRQSR</sequence>
<name>A0A7V8SXN0_9BACT</name>
<evidence type="ECO:0000313" key="3">
    <source>
        <dbReference type="Proteomes" id="UP000567293"/>
    </source>
</evidence>
<dbReference type="GO" id="GO:0005829">
    <property type="term" value="C:cytosol"/>
    <property type="evidence" value="ECO:0007669"/>
    <property type="project" value="TreeGrafter"/>
</dbReference>
<reference evidence="2" key="1">
    <citation type="submission" date="2020-06" db="EMBL/GenBank/DDBJ databases">
        <title>Legume-microbial interactions unlock mineral nutrients during tropical forest succession.</title>
        <authorList>
            <person name="Epihov D.Z."/>
        </authorList>
    </citation>
    <scope>NUCLEOTIDE SEQUENCE [LARGE SCALE GENOMIC DNA]</scope>
    <source>
        <strain evidence="2">Pan2503</strain>
    </source>
</reference>